<feature type="compositionally biased region" description="Basic residues" evidence="1">
    <location>
        <begin position="47"/>
        <end position="56"/>
    </location>
</feature>
<proteinExistence type="predicted"/>
<accession>A0A914VL22</accession>
<evidence type="ECO:0000313" key="3">
    <source>
        <dbReference type="WBParaSite" id="PSAMB.scaffold205size65943.g3300.t1"/>
    </source>
</evidence>
<dbReference type="AlphaFoldDB" id="A0A914VL22"/>
<sequence length="232" mass="25831">MRRPVAANHQTAEGDLPTAALVVAEGGDGRLVAGGEERAVSAVQCVPRRRRRRRQSDRRANGAWCEASKQPVSQSVPSKVPRKRRDAPRAPPVGQRASWSSIDGLSLLPAPTATRRIDEFQGTASTRLHQLPRRVARLCVRSLRRPAAASVHQLRNAVVASLLARRQKQTIAPANAHSSNVPHYDPLPVFNFTQPLLAPIALLTSMRPAPWPYYVINRRSLFFFFFFSHLHH</sequence>
<evidence type="ECO:0000313" key="2">
    <source>
        <dbReference type="Proteomes" id="UP000887566"/>
    </source>
</evidence>
<protein>
    <submittedName>
        <fullName evidence="3">Uncharacterized protein</fullName>
    </submittedName>
</protein>
<dbReference type="Proteomes" id="UP000887566">
    <property type="component" value="Unplaced"/>
</dbReference>
<evidence type="ECO:0000256" key="1">
    <source>
        <dbReference type="SAM" id="MobiDB-lite"/>
    </source>
</evidence>
<name>A0A914VL22_9BILA</name>
<keyword evidence="2" id="KW-1185">Reference proteome</keyword>
<organism evidence="2 3">
    <name type="scientific">Plectus sambesii</name>
    <dbReference type="NCBI Taxonomy" id="2011161"/>
    <lineage>
        <taxon>Eukaryota</taxon>
        <taxon>Metazoa</taxon>
        <taxon>Ecdysozoa</taxon>
        <taxon>Nematoda</taxon>
        <taxon>Chromadorea</taxon>
        <taxon>Plectida</taxon>
        <taxon>Plectina</taxon>
        <taxon>Plectoidea</taxon>
        <taxon>Plectidae</taxon>
        <taxon>Plectus</taxon>
    </lineage>
</organism>
<reference evidence="3" key="1">
    <citation type="submission" date="2022-11" db="UniProtKB">
        <authorList>
            <consortium name="WormBaseParasite"/>
        </authorList>
    </citation>
    <scope>IDENTIFICATION</scope>
</reference>
<dbReference type="WBParaSite" id="PSAMB.scaffold205size65943.g3300.t1">
    <property type="protein sequence ID" value="PSAMB.scaffold205size65943.g3300.t1"/>
    <property type="gene ID" value="PSAMB.scaffold205size65943.g3300"/>
</dbReference>
<feature type="region of interest" description="Disordered" evidence="1">
    <location>
        <begin position="46"/>
        <end position="98"/>
    </location>
</feature>